<dbReference type="Pfam" id="PF01177">
    <property type="entry name" value="Asp_Glu_race"/>
    <property type="match status" value="1"/>
</dbReference>
<organism evidence="2 3">
    <name type="scientific">Nitratireductor aestuarii</name>
    <dbReference type="NCBI Taxonomy" id="1735103"/>
    <lineage>
        <taxon>Bacteria</taxon>
        <taxon>Pseudomonadati</taxon>
        <taxon>Pseudomonadota</taxon>
        <taxon>Alphaproteobacteria</taxon>
        <taxon>Hyphomicrobiales</taxon>
        <taxon>Phyllobacteriaceae</taxon>
        <taxon>Nitratireductor</taxon>
    </lineage>
</organism>
<name>A0A916S3Y7_9HYPH</name>
<dbReference type="Proteomes" id="UP000636264">
    <property type="component" value="Unassembled WGS sequence"/>
</dbReference>
<reference evidence="2" key="1">
    <citation type="journal article" date="2014" name="Int. J. Syst. Evol. Microbiol.">
        <title>Complete genome sequence of Corynebacterium casei LMG S-19264T (=DSM 44701T), isolated from a smear-ripened cheese.</title>
        <authorList>
            <consortium name="US DOE Joint Genome Institute (JGI-PGF)"/>
            <person name="Walter F."/>
            <person name="Albersmeier A."/>
            <person name="Kalinowski J."/>
            <person name="Ruckert C."/>
        </authorList>
    </citation>
    <scope>NUCLEOTIDE SEQUENCE</scope>
    <source>
        <strain evidence="2">CGMCC 1.15320</strain>
    </source>
</reference>
<dbReference type="RefSeq" id="WP_188722938.1">
    <property type="nucleotide sequence ID" value="NZ_BMIF01000025.1"/>
</dbReference>
<dbReference type="Gene3D" id="3.40.50.12500">
    <property type="match status" value="1"/>
</dbReference>
<evidence type="ECO:0000313" key="3">
    <source>
        <dbReference type="Proteomes" id="UP000636264"/>
    </source>
</evidence>
<dbReference type="PANTHER" id="PTHR28047">
    <property type="entry name" value="PROTEIN DCG1"/>
    <property type="match status" value="1"/>
</dbReference>
<evidence type="ECO:0008006" key="4">
    <source>
        <dbReference type="Google" id="ProtNLM"/>
    </source>
</evidence>
<sequence>MRIRDIVPVRSPKVINGMTIQRERWARPDVEIEVVPIERGPFSMEFATEEVLAGPYILEAVRKAENDGVDAVVLDCCVDPVLRAARETVRIPVMAPAHSGLHVASMLGYRIAVLGMRNGQQALEEHIRAYGFDHKVCSMHIVDCPPADLIESQEYCREIVEREIEAALRNHRADVILFGCTAMSGYVDGLTKRYDVPIVEPMACAINMAINLVTMGLSHSKICYEELPVRGTAPGSIDLP</sequence>
<comment type="similarity">
    <text evidence="1">Belongs to the HyuE racemase family.</text>
</comment>
<gene>
    <name evidence="2" type="ORF">GCM10011385_40630</name>
</gene>
<dbReference type="EMBL" id="BMIF01000025">
    <property type="protein sequence ID" value="GGA82283.1"/>
    <property type="molecule type" value="Genomic_DNA"/>
</dbReference>
<comment type="caution">
    <text evidence="2">The sequence shown here is derived from an EMBL/GenBank/DDBJ whole genome shotgun (WGS) entry which is preliminary data.</text>
</comment>
<dbReference type="InterPro" id="IPR053714">
    <property type="entry name" value="Iso_Racemase_Enz_sf"/>
</dbReference>
<dbReference type="InterPro" id="IPR052186">
    <property type="entry name" value="Hydantoin_racemase-like"/>
</dbReference>
<dbReference type="PANTHER" id="PTHR28047:SF5">
    <property type="entry name" value="PROTEIN DCG1"/>
    <property type="match status" value="1"/>
</dbReference>
<proteinExistence type="inferred from homology"/>
<reference evidence="2" key="2">
    <citation type="submission" date="2020-09" db="EMBL/GenBank/DDBJ databases">
        <authorList>
            <person name="Sun Q."/>
            <person name="Zhou Y."/>
        </authorList>
    </citation>
    <scope>NUCLEOTIDE SEQUENCE</scope>
    <source>
        <strain evidence="2">CGMCC 1.15320</strain>
    </source>
</reference>
<keyword evidence="3" id="KW-1185">Reference proteome</keyword>
<evidence type="ECO:0000256" key="1">
    <source>
        <dbReference type="ARBA" id="ARBA00038414"/>
    </source>
</evidence>
<evidence type="ECO:0000313" key="2">
    <source>
        <dbReference type="EMBL" id="GGA82283.1"/>
    </source>
</evidence>
<dbReference type="GO" id="GO:0047661">
    <property type="term" value="F:amino-acid racemase activity"/>
    <property type="evidence" value="ECO:0007669"/>
    <property type="project" value="InterPro"/>
</dbReference>
<dbReference type="AlphaFoldDB" id="A0A916S3Y7"/>
<accession>A0A916S3Y7</accession>
<dbReference type="InterPro" id="IPR015942">
    <property type="entry name" value="Asp/Glu/hydantoin_racemase"/>
</dbReference>
<protein>
    <recommendedName>
        <fullName evidence="4">Hydantoin racemase</fullName>
    </recommendedName>
</protein>